<reference evidence="2" key="1">
    <citation type="submission" date="2014-09" db="EMBL/GenBank/DDBJ databases">
        <authorList>
            <person name="Magalhaes I.L.F."/>
            <person name="Oliveira U."/>
            <person name="Santos F.R."/>
            <person name="Vidigal T.H.D.A."/>
            <person name="Brescovit A.D."/>
            <person name="Santos A.J."/>
        </authorList>
    </citation>
    <scope>NUCLEOTIDE SEQUENCE</scope>
    <source>
        <tissue evidence="2">Shoot tissue taken approximately 20 cm above the soil surface</tissue>
    </source>
</reference>
<sequence>MSAALGSGAWSTNCSGASSADTWTPRNRPGGAAAHPARGGRPTRWRSRVRPANGGERCACGAGLGLGNQPGGGGTRCVPCVTWEWKEGGGEGAEEESSWASSARRAARIPPSFARRRRAAEVLSCRRIIAREP</sequence>
<evidence type="ECO:0000256" key="1">
    <source>
        <dbReference type="SAM" id="MobiDB-lite"/>
    </source>
</evidence>
<protein>
    <submittedName>
        <fullName evidence="2">Uncharacterized protein</fullName>
    </submittedName>
</protein>
<accession>A0A0A9EV82</accession>
<evidence type="ECO:0000313" key="2">
    <source>
        <dbReference type="EMBL" id="JAE02914.1"/>
    </source>
</evidence>
<name>A0A0A9EV82_ARUDO</name>
<feature type="compositionally biased region" description="Polar residues" evidence="1">
    <location>
        <begin position="9"/>
        <end position="24"/>
    </location>
</feature>
<feature type="compositionally biased region" description="Low complexity" evidence="1">
    <location>
        <begin position="25"/>
        <end position="40"/>
    </location>
</feature>
<dbReference type="EMBL" id="GBRH01194982">
    <property type="protein sequence ID" value="JAE02914.1"/>
    <property type="molecule type" value="Transcribed_RNA"/>
</dbReference>
<organism evidence="2">
    <name type="scientific">Arundo donax</name>
    <name type="common">Giant reed</name>
    <name type="synonym">Donax arundinaceus</name>
    <dbReference type="NCBI Taxonomy" id="35708"/>
    <lineage>
        <taxon>Eukaryota</taxon>
        <taxon>Viridiplantae</taxon>
        <taxon>Streptophyta</taxon>
        <taxon>Embryophyta</taxon>
        <taxon>Tracheophyta</taxon>
        <taxon>Spermatophyta</taxon>
        <taxon>Magnoliopsida</taxon>
        <taxon>Liliopsida</taxon>
        <taxon>Poales</taxon>
        <taxon>Poaceae</taxon>
        <taxon>PACMAD clade</taxon>
        <taxon>Arundinoideae</taxon>
        <taxon>Arundineae</taxon>
        <taxon>Arundo</taxon>
    </lineage>
</organism>
<reference evidence="2" key="2">
    <citation type="journal article" date="2015" name="Data Brief">
        <title>Shoot transcriptome of the giant reed, Arundo donax.</title>
        <authorList>
            <person name="Barrero R.A."/>
            <person name="Guerrero F.D."/>
            <person name="Moolhuijzen P."/>
            <person name="Goolsby J.A."/>
            <person name="Tidwell J."/>
            <person name="Bellgard S.E."/>
            <person name="Bellgard M.I."/>
        </authorList>
    </citation>
    <scope>NUCLEOTIDE SEQUENCE</scope>
    <source>
        <tissue evidence="2">Shoot tissue taken approximately 20 cm above the soil surface</tissue>
    </source>
</reference>
<feature type="region of interest" description="Disordered" evidence="1">
    <location>
        <begin position="1"/>
        <end position="52"/>
    </location>
</feature>
<dbReference type="AlphaFoldDB" id="A0A0A9EV82"/>
<proteinExistence type="predicted"/>